<dbReference type="Proteomes" id="UP001620626">
    <property type="component" value="Unassembled WGS sequence"/>
</dbReference>
<evidence type="ECO:0000313" key="2">
    <source>
        <dbReference type="Proteomes" id="UP001620626"/>
    </source>
</evidence>
<protein>
    <submittedName>
        <fullName evidence="1">Uncharacterized protein</fullName>
    </submittedName>
</protein>
<keyword evidence="2" id="KW-1185">Reference proteome</keyword>
<reference evidence="1 2" key="1">
    <citation type="submission" date="2024-10" db="EMBL/GenBank/DDBJ databases">
        <authorList>
            <person name="Kim D."/>
        </authorList>
    </citation>
    <scope>NUCLEOTIDE SEQUENCE [LARGE SCALE GENOMIC DNA]</scope>
    <source>
        <strain evidence="1">BH-2024</strain>
    </source>
</reference>
<dbReference type="AlphaFoldDB" id="A0ABD2KY20"/>
<accession>A0ABD2KY20</accession>
<gene>
    <name evidence="1" type="ORF">niasHT_012254</name>
</gene>
<sequence length="83" mass="8709">MHASHVVIVPSATDVPKLFQLMGVAPFAVGTNGRQNGRHFGQMVGKMVDTSDKWSTGMGAGHLSASHWCSNGTTIFHGAQMAG</sequence>
<evidence type="ECO:0000313" key="1">
    <source>
        <dbReference type="EMBL" id="KAL3107741.1"/>
    </source>
</evidence>
<dbReference type="EMBL" id="JBICBT010000607">
    <property type="protein sequence ID" value="KAL3107741.1"/>
    <property type="molecule type" value="Genomic_DNA"/>
</dbReference>
<proteinExistence type="predicted"/>
<name>A0ABD2KY20_9BILA</name>
<organism evidence="1 2">
    <name type="scientific">Heterodera trifolii</name>
    <dbReference type="NCBI Taxonomy" id="157864"/>
    <lineage>
        <taxon>Eukaryota</taxon>
        <taxon>Metazoa</taxon>
        <taxon>Ecdysozoa</taxon>
        <taxon>Nematoda</taxon>
        <taxon>Chromadorea</taxon>
        <taxon>Rhabditida</taxon>
        <taxon>Tylenchina</taxon>
        <taxon>Tylenchomorpha</taxon>
        <taxon>Tylenchoidea</taxon>
        <taxon>Heteroderidae</taxon>
        <taxon>Heteroderinae</taxon>
        <taxon>Heterodera</taxon>
    </lineage>
</organism>
<comment type="caution">
    <text evidence="1">The sequence shown here is derived from an EMBL/GenBank/DDBJ whole genome shotgun (WGS) entry which is preliminary data.</text>
</comment>